<sequence>MASNMLSQAAFLCRLGLGFLFIYHGLLPKILFLSPIEISLVEASGAGVPANIASPLAGVLEIVLGLLIALRLGGKPPVYLAAFALIILLIYVALLSPALLVEAFNPVTTNLLGLLLCYLILRLESPALQPDATGS</sequence>
<evidence type="ECO:0000256" key="1">
    <source>
        <dbReference type="SAM" id="Phobius"/>
    </source>
</evidence>
<keyword evidence="1" id="KW-0812">Transmembrane</keyword>
<feature type="transmembrane region" description="Helical" evidence="1">
    <location>
        <begin position="77"/>
        <end position="97"/>
    </location>
</feature>
<evidence type="ECO:0000313" key="2">
    <source>
        <dbReference type="EMBL" id="KKO03872.1"/>
    </source>
</evidence>
<dbReference type="AlphaFoldDB" id="A0A0F9XWV6"/>
<proteinExistence type="predicted"/>
<keyword evidence="1" id="KW-0472">Membrane</keyword>
<feature type="transmembrane region" description="Helical" evidence="1">
    <location>
        <begin position="52"/>
        <end position="70"/>
    </location>
</feature>
<accession>A0A0F9XWV6</accession>
<keyword evidence="1" id="KW-1133">Transmembrane helix</keyword>
<dbReference type="EMBL" id="LAZR01000025">
    <property type="protein sequence ID" value="KKO03872.1"/>
    <property type="molecule type" value="Genomic_DNA"/>
</dbReference>
<gene>
    <name evidence="2" type="ORF">LCGC14_0092990</name>
</gene>
<dbReference type="Pfam" id="PF13781">
    <property type="entry name" value="DoxX_3"/>
    <property type="match status" value="1"/>
</dbReference>
<dbReference type="InterPro" id="IPR025695">
    <property type="entry name" value="DoxX-like"/>
</dbReference>
<protein>
    <recommendedName>
        <fullName evidence="3">DoxX family protein</fullName>
    </recommendedName>
</protein>
<evidence type="ECO:0008006" key="3">
    <source>
        <dbReference type="Google" id="ProtNLM"/>
    </source>
</evidence>
<reference evidence="2" key="1">
    <citation type="journal article" date="2015" name="Nature">
        <title>Complex archaea that bridge the gap between prokaryotes and eukaryotes.</title>
        <authorList>
            <person name="Spang A."/>
            <person name="Saw J.H."/>
            <person name="Jorgensen S.L."/>
            <person name="Zaremba-Niedzwiedzka K."/>
            <person name="Martijn J."/>
            <person name="Lind A.E."/>
            <person name="van Eijk R."/>
            <person name="Schleper C."/>
            <person name="Guy L."/>
            <person name="Ettema T.J."/>
        </authorList>
    </citation>
    <scope>NUCLEOTIDE SEQUENCE</scope>
</reference>
<feature type="transmembrane region" description="Helical" evidence="1">
    <location>
        <begin position="12"/>
        <end position="32"/>
    </location>
</feature>
<organism evidence="2">
    <name type="scientific">marine sediment metagenome</name>
    <dbReference type="NCBI Taxonomy" id="412755"/>
    <lineage>
        <taxon>unclassified sequences</taxon>
        <taxon>metagenomes</taxon>
        <taxon>ecological metagenomes</taxon>
    </lineage>
</organism>
<name>A0A0F9XWV6_9ZZZZ</name>
<comment type="caution">
    <text evidence="2">The sequence shown here is derived from an EMBL/GenBank/DDBJ whole genome shotgun (WGS) entry which is preliminary data.</text>
</comment>